<feature type="coiled-coil region" evidence="1">
    <location>
        <begin position="20"/>
        <end position="69"/>
    </location>
</feature>
<feature type="compositionally biased region" description="Low complexity" evidence="2">
    <location>
        <begin position="474"/>
        <end position="484"/>
    </location>
</feature>
<sequence length="523" mass="56498">MDGDEEAEDCSDPVVLRKSLRTARKQLAEKTNLLRAVTENCAAEANQIRHSYEERIALLEKELIQKELVHDTKKPVMAADVFERRLQEMQQANDRDRAAHREEVATIQKRYQSEIEKLRQQLDARPSDLKPPYAASPPVCVTRGPDALAELSYLGSHVEDVAMENERLQREVQTHRLEAELHRRMADETVRKSKTNERLIRVLQQKIDELTQAMEARDAGAQFDLRVRMQKAEAAAVTLEAQGQASESLLTAHRHVRLQLDEWPRILAAAALPPLPPPSSSSPVEASVTPLPLAGLPHATDAGSPSPGDVSTLSALTAFQSARQGGNTVTATAPAPTLGDILAEVLPTPRTRRLPPPRPPPAGRLTLLRELAVPDVPGLRPPRETRLGGPGLVLPAIGGCQISPRVRALQLLGKVLTARSNASSSNASSRPINVRAMAAGSGRYQVPAAPVLGAARPWGARVAVETGDLVTQLARAKQRQQMRAQAERRKARGGDGDSGRLSPLVAASGGGPERGGGARSADL</sequence>
<evidence type="ECO:0000313" key="3">
    <source>
        <dbReference type="EMBL" id="KAJ4456896.1"/>
    </source>
</evidence>
<feature type="region of interest" description="Disordered" evidence="2">
    <location>
        <begin position="274"/>
        <end position="311"/>
    </location>
</feature>
<reference evidence="3" key="1">
    <citation type="journal article" date="2022" name="bioRxiv">
        <title>Genomics of Preaxostyla Flagellates Illuminates Evolutionary Transitions and the Path Towards Mitochondrial Loss.</title>
        <authorList>
            <person name="Novak L.V.F."/>
            <person name="Treitli S.C."/>
            <person name="Pyrih J."/>
            <person name="Halakuc P."/>
            <person name="Pipaliya S.V."/>
            <person name="Vacek V."/>
            <person name="Brzon O."/>
            <person name="Soukal P."/>
            <person name="Eme L."/>
            <person name="Dacks J.B."/>
            <person name="Karnkowska A."/>
            <person name="Elias M."/>
            <person name="Hampl V."/>
        </authorList>
    </citation>
    <scope>NUCLEOTIDE SEQUENCE</scope>
    <source>
        <strain evidence="3">RCP-MX</strain>
    </source>
</reference>
<evidence type="ECO:0000256" key="1">
    <source>
        <dbReference type="SAM" id="Coils"/>
    </source>
</evidence>
<keyword evidence="1" id="KW-0175">Coiled coil</keyword>
<evidence type="ECO:0000313" key="4">
    <source>
        <dbReference type="Proteomes" id="UP001141327"/>
    </source>
</evidence>
<feature type="coiled-coil region" evidence="1">
    <location>
        <begin position="158"/>
        <end position="213"/>
    </location>
</feature>
<name>A0ABQ8UC99_9EUKA</name>
<feature type="compositionally biased region" description="Basic and acidic residues" evidence="2">
    <location>
        <begin position="485"/>
        <end position="498"/>
    </location>
</feature>
<dbReference type="Proteomes" id="UP001141327">
    <property type="component" value="Unassembled WGS sequence"/>
</dbReference>
<accession>A0ABQ8UC99</accession>
<comment type="caution">
    <text evidence="3">The sequence shown here is derived from an EMBL/GenBank/DDBJ whole genome shotgun (WGS) entry which is preliminary data.</text>
</comment>
<keyword evidence="4" id="KW-1185">Reference proteome</keyword>
<gene>
    <name evidence="3" type="ORF">PAPYR_7710</name>
</gene>
<proteinExistence type="predicted"/>
<evidence type="ECO:0000256" key="2">
    <source>
        <dbReference type="SAM" id="MobiDB-lite"/>
    </source>
</evidence>
<protein>
    <submittedName>
        <fullName evidence="3">Uncharacterized protein</fullName>
    </submittedName>
</protein>
<feature type="region of interest" description="Disordered" evidence="2">
    <location>
        <begin position="474"/>
        <end position="523"/>
    </location>
</feature>
<organism evidence="3 4">
    <name type="scientific">Paratrimastix pyriformis</name>
    <dbReference type="NCBI Taxonomy" id="342808"/>
    <lineage>
        <taxon>Eukaryota</taxon>
        <taxon>Metamonada</taxon>
        <taxon>Preaxostyla</taxon>
        <taxon>Paratrimastigidae</taxon>
        <taxon>Paratrimastix</taxon>
    </lineage>
</organism>
<dbReference type="EMBL" id="JAPMOS010000058">
    <property type="protein sequence ID" value="KAJ4456896.1"/>
    <property type="molecule type" value="Genomic_DNA"/>
</dbReference>
<feature type="compositionally biased region" description="Gly residues" evidence="2">
    <location>
        <begin position="508"/>
        <end position="523"/>
    </location>
</feature>